<gene>
    <name evidence="2" type="ORF">HAD_01395</name>
</gene>
<name>A0A069E319_9PROT</name>
<feature type="domain" description="AB hydrolase-1" evidence="1">
    <location>
        <begin position="22"/>
        <end position="277"/>
    </location>
</feature>
<dbReference type="InterPro" id="IPR000073">
    <property type="entry name" value="AB_hydrolase_1"/>
</dbReference>
<accession>A0A069E319</accession>
<dbReference type="InterPro" id="IPR029058">
    <property type="entry name" value="AB_hydrolase_fold"/>
</dbReference>
<dbReference type="OrthoDB" id="9798888at2"/>
<dbReference type="eggNOG" id="COG2267">
    <property type="taxonomic scope" value="Bacteria"/>
</dbReference>
<proteinExistence type="predicted"/>
<reference evidence="2 3" key="1">
    <citation type="journal article" date="2014" name="Antonie Van Leeuwenhoek">
        <title>Hyphomonas beringensis sp. nov. and Hyphomonas chukchiensis sp. nov., isolated from surface seawater of the Bering Sea and Chukchi Sea.</title>
        <authorList>
            <person name="Li C."/>
            <person name="Lai Q."/>
            <person name="Li G."/>
            <person name="Dong C."/>
            <person name="Wang J."/>
            <person name="Liao Y."/>
            <person name="Shao Z."/>
        </authorList>
    </citation>
    <scope>NUCLEOTIDE SEQUENCE [LARGE SCALE GENOMIC DNA]</scope>
    <source>
        <strain evidence="2 3">MHS-3</strain>
    </source>
</reference>
<evidence type="ECO:0000313" key="2">
    <source>
        <dbReference type="EMBL" id="KCZ84292.1"/>
    </source>
</evidence>
<keyword evidence="3" id="KW-1185">Reference proteome</keyword>
<dbReference type="AlphaFoldDB" id="A0A069E319"/>
<dbReference type="GO" id="GO:0046503">
    <property type="term" value="P:glycerolipid catabolic process"/>
    <property type="evidence" value="ECO:0007669"/>
    <property type="project" value="TreeGrafter"/>
</dbReference>
<dbReference type="SUPFAM" id="SSF53474">
    <property type="entry name" value="alpha/beta-Hydrolases"/>
    <property type="match status" value="1"/>
</dbReference>
<dbReference type="EMBL" id="ARYH01000001">
    <property type="protein sequence ID" value="KCZ84292.1"/>
    <property type="molecule type" value="Genomic_DNA"/>
</dbReference>
<organism evidence="2 3">
    <name type="scientific">Hyphomonas adhaerens MHS-3</name>
    <dbReference type="NCBI Taxonomy" id="1280949"/>
    <lineage>
        <taxon>Bacteria</taxon>
        <taxon>Pseudomonadati</taxon>
        <taxon>Pseudomonadota</taxon>
        <taxon>Alphaproteobacteria</taxon>
        <taxon>Hyphomonadales</taxon>
        <taxon>Hyphomonadaceae</taxon>
        <taxon>Hyphomonas</taxon>
    </lineage>
</organism>
<protein>
    <submittedName>
        <fullName evidence="2">Alpha/beta fold family hydrolase</fullName>
    </submittedName>
</protein>
<evidence type="ECO:0000259" key="1">
    <source>
        <dbReference type="Pfam" id="PF00561"/>
    </source>
</evidence>
<dbReference type="Proteomes" id="UP000027446">
    <property type="component" value="Unassembled WGS sequence"/>
</dbReference>
<dbReference type="Gene3D" id="3.40.50.1820">
    <property type="entry name" value="alpha/beta hydrolase"/>
    <property type="match status" value="1"/>
</dbReference>
<comment type="caution">
    <text evidence="2">The sequence shown here is derived from an EMBL/GenBank/DDBJ whole genome shotgun (WGS) entry which is preliminary data.</text>
</comment>
<dbReference type="RefSeq" id="WP_035568890.1">
    <property type="nucleotide sequence ID" value="NZ_ARYH01000001.1"/>
</dbReference>
<evidence type="ECO:0000313" key="3">
    <source>
        <dbReference type="Proteomes" id="UP000027446"/>
    </source>
</evidence>
<dbReference type="GO" id="GO:0004806">
    <property type="term" value="F:triacylglycerol lipase activity"/>
    <property type="evidence" value="ECO:0007669"/>
    <property type="project" value="TreeGrafter"/>
</dbReference>
<dbReference type="PANTHER" id="PTHR43433:SF5">
    <property type="entry name" value="AB HYDROLASE-1 DOMAIN-CONTAINING PROTEIN"/>
    <property type="match status" value="1"/>
</dbReference>
<dbReference type="PATRIC" id="fig|1280949.3.peg.285"/>
<dbReference type="InterPro" id="IPR050471">
    <property type="entry name" value="AB_hydrolase"/>
</dbReference>
<dbReference type="STRING" id="1280949.HAD_01395"/>
<dbReference type="Pfam" id="PF00561">
    <property type="entry name" value="Abhydrolase_1"/>
    <property type="match status" value="1"/>
</dbReference>
<keyword evidence="2" id="KW-0378">Hydrolase</keyword>
<sequence>MAKIQANGIDIEYEAFGSEDDPLMLLVMGFSSQMINWPESLIQGLTDAGRRVVIFDNRDIGLTTEFDGQVPPSPRDIVKGIAAGEPMHEKVPYLLDDMAADAAALIDALGADKADVMGVSMGGMIVQLMALNHPERVRSLIPVMTTSGDPALPPSTPEATAALTAVPEERTPEAIADLAVKGRAAYGSHPDVRTPDDEIRANAIAAMQRSDRPMGVARQYAAILAQPRWHERLGELDVPTLVLHGEVDNLILPAAGQDIARRVPGAKIDIIEKWGHDLPEAVMPVLLNRIVPFLGQTAPSGPA</sequence>
<dbReference type="PANTHER" id="PTHR43433">
    <property type="entry name" value="HYDROLASE, ALPHA/BETA FOLD FAMILY PROTEIN"/>
    <property type="match status" value="1"/>
</dbReference>